<dbReference type="STRING" id="123214.PERMA_0552"/>
<proteinExistence type="predicted"/>
<protein>
    <submittedName>
        <fullName evidence="1">Uncharacterized protein</fullName>
    </submittedName>
</protein>
<dbReference type="PaxDb" id="123214-PERMA_0552"/>
<gene>
    <name evidence="1" type="ordered locus">PERMA_0552</name>
</gene>
<accession>C0QUH6</accession>
<dbReference type="Proteomes" id="UP000001366">
    <property type="component" value="Chromosome"/>
</dbReference>
<evidence type="ECO:0000313" key="1">
    <source>
        <dbReference type="EMBL" id="ACO03099.1"/>
    </source>
</evidence>
<organism evidence="1 2">
    <name type="scientific">Persephonella marina (strain DSM 14350 / EX-H1)</name>
    <dbReference type="NCBI Taxonomy" id="123214"/>
    <lineage>
        <taxon>Bacteria</taxon>
        <taxon>Pseudomonadati</taxon>
        <taxon>Aquificota</taxon>
        <taxon>Aquificia</taxon>
        <taxon>Aquificales</taxon>
        <taxon>Hydrogenothermaceae</taxon>
        <taxon>Persephonella</taxon>
    </lineage>
</organism>
<keyword evidence="2" id="KW-1185">Reference proteome</keyword>
<evidence type="ECO:0000313" key="2">
    <source>
        <dbReference type="Proteomes" id="UP000001366"/>
    </source>
</evidence>
<dbReference type="HOGENOM" id="CLU_3046380_0_0_0"/>
<reference evidence="1 2" key="1">
    <citation type="journal article" date="2009" name="J. Bacteriol.">
        <title>Complete and draft genome sequences of six members of the Aquificales.</title>
        <authorList>
            <person name="Reysenbach A.L."/>
            <person name="Hamamura N."/>
            <person name="Podar M."/>
            <person name="Griffiths E."/>
            <person name="Ferreira S."/>
            <person name="Hochstein R."/>
            <person name="Heidelberg J."/>
            <person name="Johnson J."/>
            <person name="Mead D."/>
            <person name="Pohorille A."/>
            <person name="Sarmiento M."/>
            <person name="Schweighofer K."/>
            <person name="Seshadri R."/>
            <person name="Voytek M.A."/>
        </authorList>
    </citation>
    <scope>NUCLEOTIDE SEQUENCE [LARGE SCALE GENOMIC DNA]</scope>
    <source>
        <strain evidence="2">DSM 14350 / EX-H1</strain>
    </source>
</reference>
<sequence length="54" mass="6451">MIEIKEKKGHTAYNPDDYFCQICVYKSCLRQNKGREIIRNRMKQIEKKKTGSDL</sequence>
<dbReference type="AlphaFoldDB" id="C0QUH6"/>
<dbReference type="EMBL" id="CP001230">
    <property type="protein sequence ID" value="ACO03099.1"/>
    <property type="molecule type" value="Genomic_DNA"/>
</dbReference>
<dbReference type="KEGG" id="pmx:PERMA_0552"/>
<name>C0QUH6_PERMH</name>
<dbReference type="RefSeq" id="WP_012675338.1">
    <property type="nucleotide sequence ID" value="NC_012440.1"/>
</dbReference>